<dbReference type="PANTHER" id="PTHR43284">
    <property type="entry name" value="ASPARAGINE SYNTHETASE (GLUTAMINE-HYDROLYZING)"/>
    <property type="match status" value="1"/>
</dbReference>
<dbReference type="Gene3D" id="3.60.20.10">
    <property type="entry name" value="Glutamine Phosphoribosylpyrophosphate, subunit 1, domain 1"/>
    <property type="match status" value="1"/>
</dbReference>
<dbReference type="Proteomes" id="UP000053176">
    <property type="component" value="Unassembled WGS sequence"/>
</dbReference>
<dbReference type="GO" id="GO:0006529">
    <property type="term" value="P:asparagine biosynthetic process"/>
    <property type="evidence" value="ECO:0007669"/>
    <property type="project" value="InterPro"/>
</dbReference>
<dbReference type="InterPro" id="IPR006426">
    <property type="entry name" value="Asn_synth_AEB"/>
</dbReference>
<accession>A0A101KRV6</accession>
<dbReference type="Pfam" id="PF00733">
    <property type="entry name" value="Asn_synthase"/>
    <property type="match status" value="1"/>
</dbReference>
<evidence type="ECO:0000256" key="5">
    <source>
        <dbReference type="ARBA" id="ARBA00022840"/>
    </source>
</evidence>
<protein>
    <recommendedName>
        <fullName evidence="3">asparagine synthase (glutamine-hydrolyzing)</fullName>
        <ecNumber evidence="3">6.3.5.4</ecNumber>
    </recommendedName>
</protein>
<dbReference type="GO" id="GO:0005524">
    <property type="term" value="F:ATP binding"/>
    <property type="evidence" value="ECO:0007669"/>
    <property type="project" value="UniProtKB-KW"/>
</dbReference>
<evidence type="ECO:0000256" key="6">
    <source>
        <dbReference type="ARBA" id="ARBA00048741"/>
    </source>
</evidence>
<evidence type="ECO:0000256" key="7">
    <source>
        <dbReference type="PIRSR" id="PIRSR001589-2"/>
    </source>
</evidence>
<evidence type="ECO:0000256" key="2">
    <source>
        <dbReference type="ARBA" id="ARBA00005752"/>
    </source>
</evidence>
<name>A0A101KRV6_RHILI</name>
<dbReference type="GO" id="GO:0004066">
    <property type="term" value="F:asparagine synthase (glutamine-hydrolyzing) activity"/>
    <property type="evidence" value="ECO:0007669"/>
    <property type="project" value="UniProtKB-EC"/>
</dbReference>
<feature type="domain" description="Asparagine synthetase" evidence="8">
    <location>
        <begin position="195"/>
        <end position="534"/>
    </location>
</feature>
<reference evidence="10 11" key="1">
    <citation type="submission" date="2015-12" db="EMBL/GenBank/DDBJ databases">
        <title>Draft genome sequence of Mesorhizobium sp. UFLA 01-765, a multitolerant efficient symbiont and plant-growth promoting strain isolated from Zn-mining soil using Leucaena leucocephala as a trap plant.</title>
        <authorList>
            <person name="Rangel W.M."/>
            <person name="Thijs S."/>
            <person name="Longatti S.M."/>
            <person name="Moreira F.M."/>
            <person name="Weyens N."/>
            <person name="Vangronsveld J."/>
            <person name="Van Hamme J.D."/>
            <person name="Bottos E.M."/>
            <person name="Rineau F."/>
        </authorList>
    </citation>
    <scope>NUCLEOTIDE SEQUENCE [LARGE SCALE GENOMIC DNA]</scope>
    <source>
        <strain evidence="10 11">UFLA 01-765</strain>
    </source>
</reference>
<dbReference type="EMBL" id="LPWA01000111">
    <property type="protein sequence ID" value="KUM25916.1"/>
    <property type="molecule type" value="Genomic_DNA"/>
</dbReference>
<evidence type="ECO:0000259" key="9">
    <source>
        <dbReference type="Pfam" id="PF13537"/>
    </source>
</evidence>
<gene>
    <name evidence="10" type="ORF">AU467_24020</name>
</gene>
<evidence type="ECO:0000313" key="11">
    <source>
        <dbReference type="Proteomes" id="UP000053176"/>
    </source>
</evidence>
<dbReference type="InterPro" id="IPR001962">
    <property type="entry name" value="Asn_synthase"/>
</dbReference>
<proteinExistence type="inferred from homology"/>
<comment type="caution">
    <text evidence="10">The sequence shown here is derived from an EMBL/GenBank/DDBJ whole genome shotgun (WGS) entry which is preliminary data.</text>
</comment>
<dbReference type="Gene3D" id="3.40.50.620">
    <property type="entry name" value="HUPs"/>
    <property type="match status" value="1"/>
</dbReference>
<dbReference type="InterPro" id="IPR017932">
    <property type="entry name" value="GATase_2_dom"/>
</dbReference>
<sequence>MFTVLELDGSAPDKTARAKAAAGSEPVIEASNNRISVQISGRPRLSSTASSVDFEPISFIELFTKVGVAAFDRLDGQFAIALFDSIHRTAYLARDPFGTIPLYRARGANWLAYSVSAADLLLLDELVSEYDESAIAYFLREGWAPPFTTFHKTVRPVRPGYLEIVSPQAQQIRRLEPKPRDYPVPTRTCDPRELLSRIRRAVRDSGPVESRRIGITLSGGIDSAAITALLREAYPGERLHSFTVGYGSEDPEIRGARATASYFGTDHHELFVGPSDIRDRIEETVTILGNPGGYDELPCLSALWSLAARHVDVLYSGNVSDAIFAGMSTHRRLWRHKMEERYLRPLGIKRVADQSYHHKAERDSEPCAVVGHEGIPAGFEHWLGHASTLFEALASDLETWDERTGAQTLLARHYGIELRTPFAHKQLIDFALRMPDSDKVNVFGVKRLFRRSLRSVLPASIRYRRKGIQHLRYDAEMQSMLIGLLEHYLPADAIRHRGVLAPSSIDKIKADVRYALAPTNFRYAWNAILFEIWCRTFVDGRVGVARRQIPVAMSG</sequence>
<organism evidence="10 11">
    <name type="scientific">Rhizobium loti</name>
    <name type="common">Mesorhizobium loti</name>
    <dbReference type="NCBI Taxonomy" id="381"/>
    <lineage>
        <taxon>Bacteria</taxon>
        <taxon>Pseudomonadati</taxon>
        <taxon>Pseudomonadota</taxon>
        <taxon>Alphaproteobacteria</taxon>
        <taxon>Hyphomicrobiales</taxon>
        <taxon>Phyllobacteriaceae</taxon>
        <taxon>Mesorhizobium</taxon>
    </lineage>
</organism>
<evidence type="ECO:0000256" key="4">
    <source>
        <dbReference type="ARBA" id="ARBA00022741"/>
    </source>
</evidence>
<dbReference type="PIRSF" id="PIRSF001589">
    <property type="entry name" value="Asn_synthetase_glu-h"/>
    <property type="match status" value="1"/>
</dbReference>
<dbReference type="Pfam" id="PF13537">
    <property type="entry name" value="GATase_7"/>
    <property type="match status" value="1"/>
</dbReference>
<feature type="binding site" evidence="7">
    <location>
        <begin position="316"/>
        <end position="317"/>
    </location>
    <ligand>
        <name>ATP</name>
        <dbReference type="ChEBI" id="CHEBI:30616"/>
    </ligand>
</feature>
<dbReference type="OrthoDB" id="9763290at2"/>
<comment type="similarity">
    <text evidence="2">Belongs to the asparagine synthetase family.</text>
</comment>
<dbReference type="PANTHER" id="PTHR43284:SF1">
    <property type="entry name" value="ASPARAGINE SYNTHETASE"/>
    <property type="match status" value="1"/>
</dbReference>
<evidence type="ECO:0000256" key="1">
    <source>
        <dbReference type="ARBA" id="ARBA00005187"/>
    </source>
</evidence>
<dbReference type="AlphaFoldDB" id="A0A101KRV6"/>
<keyword evidence="4 7" id="KW-0547">Nucleotide-binding</keyword>
<evidence type="ECO:0000313" key="10">
    <source>
        <dbReference type="EMBL" id="KUM25916.1"/>
    </source>
</evidence>
<dbReference type="SUPFAM" id="SSF56235">
    <property type="entry name" value="N-terminal nucleophile aminohydrolases (Ntn hydrolases)"/>
    <property type="match status" value="1"/>
</dbReference>
<evidence type="ECO:0000259" key="8">
    <source>
        <dbReference type="Pfam" id="PF00733"/>
    </source>
</evidence>
<dbReference type="GO" id="GO:0005829">
    <property type="term" value="C:cytosol"/>
    <property type="evidence" value="ECO:0007669"/>
    <property type="project" value="TreeGrafter"/>
</dbReference>
<dbReference type="EC" id="6.3.5.4" evidence="3"/>
<feature type="binding site" evidence="7">
    <location>
        <position position="244"/>
    </location>
    <ligand>
        <name>ATP</name>
        <dbReference type="ChEBI" id="CHEBI:30616"/>
    </ligand>
</feature>
<dbReference type="InterPro" id="IPR014729">
    <property type="entry name" value="Rossmann-like_a/b/a_fold"/>
</dbReference>
<dbReference type="InterPro" id="IPR051786">
    <property type="entry name" value="ASN_synthetase/amidase"/>
</dbReference>
<keyword evidence="5 7" id="KW-0067">ATP-binding</keyword>
<comment type="pathway">
    <text evidence="1">Amino-acid biosynthesis; L-asparagine biosynthesis; L-asparagine from L-aspartate (L-Gln route): step 1/1.</text>
</comment>
<feature type="domain" description="Glutamine amidotransferase type-2" evidence="9">
    <location>
        <begin position="49"/>
        <end position="111"/>
    </location>
</feature>
<evidence type="ECO:0000256" key="3">
    <source>
        <dbReference type="ARBA" id="ARBA00012737"/>
    </source>
</evidence>
<comment type="catalytic activity">
    <reaction evidence="6">
        <text>L-aspartate + L-glutamine + ATP + H2O = L-asparagine + L-glutamate + AMP + diphosphate + H(+)</text>
        <dbReference type="Rhea" id="RHEA:12228"/>
        <dbReference type="ChEBI" id="CHEBI:15377"/>
        <dbReference type="ChEBI" id="CHEBI:15378"/>
        <dbReference type="ChEBI" id="CHEBI:29985"/>
        <dbReference type="ChEBI" id="CHEBI:29991"/>
        <dbReference type="ChEBI" id="CHEBI:30616"/>
        <dbReference type="ChEBI" id="CHEBI:33019"/>
        <dbReference type="ChEBI" id="CHEBI:58048"/>
        <dbReference type="ChEBI" id="CHEBI:58359"/>
        <dbReference type="ChEBI" id="CHEBI:456215"/>
        <dbReference type="EC" id="6.3.5.4"/>
    </reaction>
</comment>
<dbReference type="InterPro" id="IPR029055">
    <property type="entry name" value="Ntn_hydrolases_N"/>
</dbReference>
<dbReference type="SUPFAM" id="SSF52402">
    <property type="entry name" value="Adenine nucleotide alpha hydrolases-like"/>
    <property type="match status" value="1"/>
</dbReference>
<dbReference type="CDD" id="cd01991">
    <property type="entry name" value="Asn_synthase_B_C"/>
    <property type="match status" value="1"/>
</dbReference>
<feature type="binding site" evidence="7">
    <location>
        <position position="53"/>
    </location>
    <ligand>
        <name>L-glutamine</name>
        <dbReference type="ChEBI" id="CHEBI:58359"/>
    </ligand>
</feature>